<reference evidence="6" key="1">
    <citation type="submission" date="2023-01" db="EMBL/GenBank/DDBJ databases">
        <authorList>
            <person name="Van Ghelder C."/>
            <person name="Rancurel C."/>
        </authorList>
    </citation>
    <scope>NUCLEOTIDE SEQUENCE</scope>
    <source>
        <strain evidence="6">CNCM I-4278</strain>
    </source>
</reference>
<dbReference type="PRINTS" id="PR00463">
    <property type="entry name" value="EP450I"/>
</dbReference>
<dbReference type="PANTHER" id="PTHR24305">
    <property type="entry name" value="CYTOCHROME P450"/>
    <property type="match status" value="1"/>
</dbReference>
<dbReference type="InterPro" id="IPR002401">
    <property type="entry name" value="Cyt_P450_E_grp-I"/>
</dbReference>
<organism evidence="6 7">
    <name type="scientific">Periconia digitata</name>
    <dbReference type="NCBI Taxonomy" id="1303443"/>
    <lineage>
        <taxon>Eukaryota</taxon>
        <taxon>Fungi</taxon>
        <taxon>Dikarya</taxon>
        <taxon>Ascomycota</taxon>
        <taxon>Pezizomycotina</taxon>
        <taxon>Dothideomycetes</taxon>
        <taxon>Pleosporomycetidae</taxon>
        <taxon>Pleosporales</taxon>
        <taxon>Massarineae</taxon>
        <taxon>Periconiaceae</taxon>
        <taxon>Periconia</taxon>
    </lineage>
</organism>
<dbReference type="InterPro" id="IPR036396">
    <property type="entry name" value="Cyt_P450_sf"/>
</dbReference>
<evidence type="ECO:0000313" key="7">
    <source>
        <dbReference type="Proteomes" id="UP001152607"/>
    </source>
</evidence>
<dbReference type="PANTHER" id="PTHR24305:SF152">
    <property type="entry name" value="P450, PUTATIVE (EUROFUNG)-RELATED"/>
    <property type="match status" value="1"/>
</dbReference>
<dbReference type="InterPro" id="IPR050121">
    <property type="entry name" value="Cytochrome_P450_monoxygenase"/>
</dbReference>
<dbReference type="EMBL" id="CAOQHR010000001">
    <property type="protein sequence ID" value="CAI6287626.1"/>
    <property type="molecule type" value="Genomic_DNA"/>
</dbReference>
<name>A0A9W4U4Z4_9PLEO</name>
<keyword evidence="3 4" id="KW-0408">Iron</keyword>
<dbReference type="InterPro" id="IPR001128">
    <property type="entry name" value="Cyt_P450"/>
</dbReference>
<keyword evidence="5" id="KW-0560">Oxidoreductase</keyword>
<keyword evidence="4 5" id="KW-0349">Heme</keyword>
<dbReference type="CDD" id="cd11062">
    <property type="entry name" value="CYP58-like"/>
    <property type="match status" value="1"/>
</dbReference>
<keyword evidence="5" id="KW-0503">Monooxygenase</keyword>
<evidence type="ECO:0000256" key="1">
    <source>
        <dbReference type="ARBA" id="ARBA00001971"/>
    </source>
</evidence>
<feature type="binding site" description="axial binding residue" evidence="4">
    <location>
        <position position="460"/>
    </location>
    <ligand>
        <name>heme</name>
        <dbReference type="ChEBI" id="CHEBI:30413"/>
    </ligand>
    <ligandPart>
        <name>Fe</name>
        <dbReference type="ChEBI" id="CHEBI:18248"/>
    </ligandPart>
</feature>
<dbReference type="GO" id="GO:0005506">
    <property type="term" value="F:iron ion binding"/>
    <property type="evidence" value="ECO:0007669"/>
    <property type="project" value="InterPro"/>
</dbReference>
<sequence>MEGEFNMFDPVVVSCVLFAVYFVARCVHRLYLHPLANVPGPKIAALTSFHELWYDCFQGGGGQHAFKIREMHDIHGPIIRINPWEVHIDGSADPAFWHVLYSQSNKLDKDGWYYSGFGVSTVSTPSSDVHRMRRGALSNYFSLSHVRKYEPMVQAQVSKLIARLEKCSSNNEVIDLANAYRCLTIDVVTSFAVPEPRKMLELEDFGKGFNGTMRDFSKLLTLHRHFKVVMPLVKAVPDWLLLAMDSSGTALQAVEFARSFENQARLTVEREGKPPSGQAPSILDTIYGAPELAQNDKMSSYMVQESQNVVGAGTETTAATLTTLTYHLLYNRDILNRLLKELSAHADISTGSFQLRTTEQLPYLQACINEALRISNPVTGRLPRLNPRAPTTYTTLDGKTTYTLPPNTVMSMSMADLHFNASIFPSPRTFNPSRWLDSPPEHLKAMHRCFVPFSKGSRSCLGMEVAKMEMTLTVANVFHRLGSRMQLWETTERDVKWAHDYFAPYIPVDSKGLRVKIGNTA</sequence>
<dbReference type="AlphaFoldDB" id="A0A9W4U4Z4"/>
<dbReference type="Proteomes" id="UP001152607">
    <property type="component" value="Unassembled WGS sequence"/>
</dbReference>
<dbReference type="Pfam" id="PF00067">
    <property type="entry name" value="p450"/>
    <property type="match status" value="1"/>
</dbReference>
<dbReference type="PROSITE" id="PS00086">
    <property type="entry name" value="CYTOCHROME_P450"/>
    <property type="match status" value="1"/>
</dbReference>
<dbReference type="SUPFAM" id="SSF48264">
    <property type="entry name" value="Cytochrome P450"/>
    <property type="match status" value="1"/>
</dbReference>
<accession>A0A9W4U4Z4</accession>
<dbReference type="GO" id="GO:0004497">
    <property type="term" value="F:monooxygenase activity"/>
    <property type="evidence" value="ECO:0007669"/>
    <property type="project" value="UniProtKB-KW"/>
</dbReference>
<evidence type="ECO:0000256" key="3">
    <source>
        <dbReference type="ARBA" id="ARBA00023004"/>
    </source>
</evidence>
<comment type="similarity">
    <text evidence="5">Belongs to the cytochrome P450 family.</text>
</comment>
<evidence type="ECO:0000313" key="6">
    <source>
        <dbReference type="EMBL" id="CAI6287626.1"/>
    </source>
</evidence>
<protein>
    <recommendedName>
        <fullName evidence="8">Cytochrome P450</fullName>
    </recommendedName>
</protein>
<dbReference type="GO" id="GO:0016705">
    <property type="term" value="F:oxidoreductase activity, acting on paired donors, with incorporation or reduction of molecular oxygen"/>
    <property type="evidence" value="ECO:0007669"/>
    <property type="project" value="InterPro"/>
</dbReference>
<dbReference type="OrthoDB" id="3945418at2759"/>
<dbReference type="PRINTS" id="PR00385">
    <property type="entry name" value="P450"/>
</dbReference>
<dbReference type="GO" id="GO:0020037">
    <property type="term" value="F:heme binding"/>
    <property type="evidence" value="ECO:0007669"/>
    <property type="project" value="InterPro"/>
</dbReference>
<evidence type="ECO:0000256" key="4">
    <source>
        <dbReference type="PIRSR" id="PIRSR602401-1"/>
    </source>
</evidence>
<keyword evidence="2 4" id="KW-0479">Metal-binding</keyword>
<comment type="caution">
    <text evidence="6">The sequence shown here is derived from an EMBL/GenBank/DDBJ whole genome shotgun (WGS) entry which is preliminary data.</text>
</comment>
<comment type="cofactor">
    <cofactor evidence="1 4">
        <name>heme</name>
        <dbReference type="ChEBI" id="CHEBI:30413"/>
    </cofactor>
</comment>
<evidence type="ECO:0000256" key="2">
    <source>
        <dbReference type="ARBA" id="ARBA00022723"/>
    </source>
</evidence>
<evidence type="ECO:0008006" key="8">
    <source>
        <dbReference type="Google" id="ProtNLM"/>
    </source>
</evidence>
<dbReference type="Gene3D" id="1.10.630.10">
    <property type="entry name" value="Cytochrome P450"/>
    <property type="match status" value="1"/>
</dbReference>
<gene>
    <name evidence="6" type="ORF">PDIGIT_LOCUS2361</name>
</gene>
<evidence type="ECO:0000256" key="5">
    <source>
        <dbReference type="RuleBase" id="RU000461"/>
    </source>
</evidence>
<dbReference type="InterPro" id="IPR017972">
    <property type="entry name" value="Cyt_P450_CS"/>
</dbReference>
<proteinExistence type="inferred from homology"/>
<keyword evidence="7" id="KW-1185">Reference proteome</keyword>